<evidence type="ECO:0000256" key="1">
    <source>
        <dbReference type="SAM" id="Phobius"/>
    </source>
</evidence>
<organism evidence="2 3">
    <name type="scientific">Reticulibacter mediterranei</name>
    <dbReference type="NCBI Taxonomy" id="2778369"/>
    <lineage>
        <taxon>Bacteria</taxon>
        <taxon>Bacillati</taxon>
        <taxon>Chloroflexota</taxon>
        <taxon>Ktedonobacteria</taxon>
        <taxon>Ktedonobacterales</taxon>
        <taxon>Reticulibacteraceae</taxon>
        <taxon>Reticulibacter</taxon>
    </lineage>
</organism>
<comment type="caution">
    <text evidence="2">The sequence shown here is derived from an EMBL/GenBank/DDBJ whole genome shotgun (WGS) entry which is preliminary data.</text>
</comment>
<dbReference type="AlphaFoldDB" id="A0A8J3N325"/>
<keyword evidence="1" id="KW-0812">Transmembrane</keyword>
<proteinExistence type="predicted"/>
<accession>A0A8J3N325</accession>
<keyword evidence="3" id="KW-1185">Reference proteome</keyword>
<protein>
    <recommendedName>
        <fullName evidence="4">Peroxidase</fullName>
    </recommendedName>
</protein>
<sequence length="423" mass="47507">MAHQVALTVIARIKPDETEALKQLLKAMNVNAAQNDLIPFGTFSTIHFARLLVLDQAIDLDGGLIAPELVLIGECDAPLDRVLKQLVNEAGEGLDRIYQHCEGYSTGSKITPAQRLAYLRANMVRSQAFYVNTVGRTVQQIHQEAQLREAIQCFLDRSDWSHSSALEVRTKILAYVRGDSTLNWAIHPPAPPSILFRFKETLHLVVVPLLLLILLPLLIPLFVVWLVLLRIHELSDAAPDVKPDDVHVQELAALEDYGTQNQFSAIGSIKPGWFRHTTVLMLLMAVDYAARHVFNKEDLAGVKTIHFARWVVLDGQRRVLFASNYDGSLESYMDDFIDKVAWGLNAVFSNGVGYPKTNWLIFDGAKDEQAFKNYIRVHQLPTQVWYSAYDHLTALNIASNARIRSGLTGDMSASEAEEWLRLL</sequence>
<dbReference type="Proteomes" id="UP000597444">
    <property type="component" value="Unassembled WGS sequence"/>
</dbReference>
<name>A0A8J3N325_9CHLR</name>
<keyword evidence="1" id="KW-0472">Membrane</keyword>
<keyword evidence="1" id="KW-1133">Transmembrane helix</keyword>
<reference evidence="2" key="1">
    <citation type="submission" date="2020-10" db="EMBL/GenBank/DDBJ databases">
        <title>Taxonomic study of unclassified bacteria belonging to the class Ktedonobacteria.</title>
        <authorList>
            <person name="Yabe S."/>
            <person name="Wang C.M."/>
            <person name="Zheng Y."/>
            <person name="Sakai Y."/>
            <person name="Cavaletti L."/>
            <person name="Monciardini P."/>
            <person name="Donadio S."/>
        </authorList>
    </citation>
    <scope>NUCLEOTIDE SEQUENCE</scope>
    <source>
        <strain evidence="2">ID150040</strain>
    </source>
</reference>
<dbReference type="EMBL" id="BNJK01000001">
    <property type="protein sequence ID" value="GHO96684.1"/>
    <property type="molecule type" value="Genomic_DNA"/>
</dbReference>
<feature type="transmembrane region" description="Helical" evidence="1">
    <location>
        <begin position="202"/>
        <end position="228"/>
    </location>
</feature>
<gene>
    <name evidence="2" type="ORF">KSF_067320</name>
</gene>
<evidence type="ECO:0008006" key="4">
    <source>
        <dbReference type="Google" id="ProtNLM"/>
    </source>
</evidence>
<dbReference type="RefSeq" id="WP_220207290.1">
    <property type="nucleotide sequence ID" value="NZ_BNJK01000001.1"/>
</dbReference>
<evidence type="ECO:0000313" key="3">
    <source>
        <dbReference type="Proteomes" id="UP000597444"/>
    </source>
</evidence>
<evidence type="ECO:0000313" key="2">
    <source>
        <dbReference type="EMBL" id="GHO96684.1"/>
    </source>
</evidence>